<protein>
    <recommendedName>
        <fullName evidence="5">Conjugal transfer protein TraB</fullName>
    </recommendedName>
</protein>
<name>A0A193LC27_9GAMM</name>
<evidence type="ECO:0008006" key="5">
    <source>
        <dbReference type="Google" id="ProtNLM"/>
    </source>
</evidence>
<dbReference type="STRING" id="1548547.BA177_01220"/>
<accession>A0A193LC27</accession>
<dbReference type="RefSeq" id="WP_068612023.1">
    <property type="nucleotide sequence ID" value="NZ_CP016268.1"/>
</dbReference>
<dbReference type="EMBL" id="CP016268">
    <property type="protein sequence ID" value="ANO50023.1"/>
    <property type="molecule type" value="Genomic_DNA"/>
</dbReference>
<keyword evidence="2" id="KW-1133">Transmembrane helix</keyword>
<dbReference type="CDD" id="cd16430">
    <property type="entry name" value="TraB"/>
    <property type="match status" value="1"/>
</dbReference>
<gene>
    <name evidence="3" type="ORF">BA177_01220</name>
</gene>
<keyword evidence="4" id="KW-1185">Reference proteome</keyword>
<dbReference type="Proteomes" id="UP000092695">
    <property type="component" value="Chromosome"/>
</dbReference>
<dbReference type="AlphaFoldDB" id="A0A193LC27"/>
<sequence length="400" mass="42911">MSAPEFTTSEALKKRQLVIFIGVAVIVCGALLLFLYNNAKRQAIPPHQANDRIVSQDFSTPRRVVDPEDAWITSSEVDLGEMADRLKAFERENELLRNRLDRLETSGTRASTAVQTTNPNQRSASGLLPPLGKPPPPVKSIPKPTAAVPPSGGGTGVASLQPPQPKITRVAFAKVNDRQDALVHPHINETLPAGTFVNAVMLNGLAAPTGNLGQRNPHPILLELVDAGNLPNRFSHRVRSCRIIAAGHGELSDERAYIRLERLTCVLRTGEVISKQAKGYVTGEDGKNGLAGLLVTKQGAFVARSMLAGVFSGLGRAIGQSYSNVSTSALGTVESIDPDDIGKAGVAEGVATATEKVADWYLERADEVFPFVEIEAGRIVTVTFTEDIALEANLIEKYVE</sequence>
<reference evidence="3 4" key="1">
    <citation type="submission" date="2016-06" db="EMBL/GenBank/DDBJ databases">
        <title>Complete genome sequence of a deep-branching marine Gamma Proteobacterium Woeseia oceani type strain XK5.</title>
        <authorList>
            <person name="Mu D."/>
            <person name="Du Z."/>
        </authorList>
    </citation>
    <scope>NUCLEOTIDE SEQUENCE [LARGE SCALE GENOMIC DNA]</scope>
    <source>
        <strain evidence="3 4">XK5</strain>
    </source>
</reference>
<feature type="region of interest" description="Disordered" evidence="1">
    <location>
        <begin position="104"/>
        <end position="162"/>
    </location>
</feature>
<organism evidence="3 4">
    <name type="scientific">Woeseia oceani</name>
    <dbReference type="NCBI Taxonomy" id="1548547"/>
    <lineage>
        <taxon>Bacteria</taxon>
        <taxon>Pseudomonadati</taxon>
        <taxon>Pseudomonadota</taxon>
        <taxon>Gammaproteobacteria</taxon>
        <taxon>Woeseiales</taxon>
        <taxon>Woeseiaceae</taxon>
        <taxon>Woeseia</taxon>
    </lineage>
</organism>
<evidence type="ECO:0000313" key="4">
    <source>
        <dbReference type="Proteomes" id="UP000092695"/>
    </source>
</evidence>
<keyword evidence="2" id="KW-0812">Transmembrane</keyword>
<feature type="compositionally biased region" description="Polar residues" evidence="1">
    <location>
        <begin position="105"/>
        <end position="124"/>
    </location>
</feature>
<evidence type="ECO:0000313" key="3">
    <source>
        <dbReference type="EMBL" id="ANO50023.1"/>
    </source>
</evidence>
<evidence type="ECO:0000256" key="2">
    <source>
        <dbReference type="SAM" id="Phobius"/>
    </source>
</evidence>
<dbReference type="InterPro" id="IPR005498">
    <property type="entry name" value="T4SS_VirB10/TraB/TrbI"/>
</dbReference>
<proteinExistence type="predicted"/>
<keyword evidence="2" id="KW-0472">Membrane</keyword>
<feature type="transmembrane region" description="Helical" evidence="2">
    <location>
        <begin position="17"/>
        <end position="36"/>
    </location>
</feature>
<dbReference type="Pfam" id="PF03743">
    <property type="entry name" value="TrbI"/>
    <property type="match status" value="1"/>
</dbReference>
<evidence type="ECO:0000256" key="1">
    <source>
        <dbReference type="SAM" id="MobiDB-lite"/>
    </source>
</evidence>
<dbReference type="KEGG" id="woc:BA177_01220"/>